<reference evidence="1" key="1">
    <citation type="submission" date="2021-01" db="EMBL/GenBank/DDBJ databases">
        <title>Active Sulfur Cycling in an Early Earth Analoge.</title>
        <authorList>
            <person name="Hahn C.R."/>
            <person name="Youssef N.H."/>
            <person name="Elshahed M."/>
        </authorList>
    </citation>
    <scope>NUCLEOTIDE SEQUENCE</scope>
    <source>
        <strain evidence="1">Zod_Metabat.1151</strain>
    </source>
</reference>
<accession>A0A938YT34</accession>
<dbReference type="EMBL" id="JAFGDB010000064">
    <property type="protein sequence ID" value="MBN2067587.1"/>
    <property type="molecule type" value="Genomic_DNA"/>
</dbReference>
<sequence>MIETGINKFEILESLLKGAKRTFHNKIVSSFKGFEVVYRSLPCNYFIITVYWKSR</sequence>
<protein>
    <submittedName>
        <fullName evidence="1">Uncharacterized protein</fullName>
    </submittedName>
</protein>
<proteinExistence type="predicted"/>
<name>A0A938YT34_9ARCH</name>
<comment type="caution">
    <text evidence="1">The sequence shown here is derived from an EMBL/GenBank/DDBJ whole genome shotgun (WGS) entry which is preliminary data.</text>
</comment>
<dbReference type="Proteomes" id="UP000809243">
    <property type="component" value="Unassembled WGS sequence"/>
</dbReference>
<evidence type="ECO:0000313" key="1">
    <source>
        <dbReference type="EMBL" id="MBN2067587.1"/>
    </source>
</evidence>
<dbReference type="AlphaFoldDB" id="A0A938YT34"/>
<organism evidence="1 2">
    <name type="scientific">Candidatus Iainarchaeum sp</name>
    <dbReference type="NCBI Taxonomy" id="3101447"/>
    <lineage>
        <taxon>Archaea</taxon>
        <taxon>Candidatus Iainarchaeota</taxon>
        <taxon>Candidatus Iainarchaeia</taxon>
        <taxon>Candidatus Iainarchaeales</taxon>
        <taxon>Candidatus Iainarchaeaceae</taxon>
        <taxon>Candidatus Iainarchaeum</taxon>
    </lineage>
</organism>
<evidence type="ECO:0000313" key="2">
    <source>
        <dbReference type="Proteomes" id="UP000809243"/>
    </source>
</evidence>
<gene>
    <name evidence="1" type="ORF">JW744_03920</name>
</gene>